<evidence type="ECO:0000313" key="2">
    <source>
        <dbReference type="Proteomes" id="UP000316624"/>
    </source>
</evidence>
<protein>
    <submittedName>
        <fullName evidence="1">Proteic killer suppression protein</fullName>
    </submittedName>
</protein>
<reference evidence="1 2" key="1">
    <citation type="journal article" date="2015" name="Stand. Genomic Sci.">
        <title>Genomic Encyclopedia of Bacterial and Archaeal Type Strains, Phase III: the genomes of soil and plant-associated and newly described type strains.</title>
        <authorList>
            <person name="Whitman W.B."/>
            <person name="Woyke T."/>
            <person name="Klenk H.P."/>
            <person name="Zhou Y."/>
            <person name="Lilburn T.G."/>
            <person name="Beck B.J."/>
            <person name="De Vos P."/>
            <person name="Vandamme P."/>
            <person name="Eisen J.A."/>
            <person name="Garrity G."/>
            <person name="Hugenholtz P."/>
            <person name="Kyrpides N.C."/>
        </authorList>
    </citation>
    <scope>NUCLEOTIDE SEQUENCE [LARGE SCALE GENOMIC DNA]</scope>
    <source>
        <strain evidence="1 2">CGMCC 1.7748</strain>
    </source>
</reference>
<dbReference type="AlphaFoldDB" id="A0A562JTV3"/>
<dbReference type="Gene3D" id="3.30.2310.20">
    <property type="entry name" value="RelE-like"/>
    <property type="match status" value="1"/>
</dbReference>
<sequence length="130" mass="14372">MGVTGRISDSGGRVAAEESFSAECKVTLDKCQEMPYNVSMIKTYTSKALEAFATKGDGSKLPVQNHNRVRRILLTLDAAAKPEDMNVPGFRFHGLSTKPKRYAVDASGNYRVTWAWDDGNAIDVNIEDYH</sequence>
<dbReference type="InterPro" id="IPR007711">
    <property type="entry name" value="HigB-1"/>
</dbReference>
<dbReference type="RefSeq" id="WP_242003437.1">
    <property type="nucleotide sequence ID" value="NZ_JACIIY010000061.1"/>
</dbReference>
<accession>A0A562JTV3</accession>
<keyword evidence="2" id="KW-1185">Reference proteome</keyword>
<evidence type="ECO:0000313" key="1">
    <source>
        <dbReference type="EMBL" id="TWH86433.1"/>
    </source>
</evidence>
<gene>
    <name evidence="1" type="ORF">IQ35_04077</name>
</gene>
<name>A0A562JTV3_SPHWJ</name>
<comment type="caution">
    <text evidence="1">The sequence shown here is derived from an EMBL/GenBank/DDBJ whole genome shotgun (WGS) entry which is preliminary data.</text>
</comment>
<organism evidence="1 2">
    <name type="scientific">Sphingobium wenxiniae (strain DSM 21828 / CGMCC 1.7748 / JZ-1)</name>
    <dbReference type="NCBI Taxonomy" id="595605"/>
    <lineage>
        <taxon>Bacteria</taxon>
        <taxon>Pseudomonadati</taxon>
        <taxon>Pseudomonadota</taxon>
        <taxon>Alphaproteobacteria</taxon>
        <taxon>Sphingomonadales</taxon>
        <taxon>Sphingomonadaceae</taxon>
        <taxon>Sphingobium</taxon>
    </lineage>
</organism>
<dbReference type="EMBL" id="VLKK01000056">
    <property type="protein sequence ID" value="TWH86433.1"/>
    <property type="molecule type" value="Genomic_DNA"/>
</dbReference>
<dbReference type="Proteomes" id="UP000316624">
    <property type="component" value="Unassembled WGS sequence"/>
</dbReference>
<dbReference type="InterPro" id="IPR035093">
    <property type="entry name" value="RelE/ParE_toxin_dom_sf"/>
</dbReference>
<dbReference type="SUPFAM" id="SSF143011">
    <property type="entry name" value="RelE-like"/>
    <property type="match status" value="1"/>
</dbReference>
<proteinExistence type="predicted"/>
<dbReference type="Pfam" id="PF05015">
    <property type="entry name" value="HigB-like_toxin"/>
    <property type="match status" value="1"/>
</dbReference>